<dbReference type="Gene3D" id="3.10.450.50">
    <property type="match status" value="1"/>
</dbReference>
<gene>
    <name evidence="2" type="ORF">MLAC_40660</name>
</gene>
<dbReference type="Proteomes" id="UP000466396">
    <property type="component" value="Chromosome"/>
</dbReference>
<dbReference type="AlphaFoldDB" id="A0A7I7NQ58"/>
<organism evidence="2 3">
    <name type="scientific">Mycobacterium lacus</name>
    <dbReference type="NCBI Taxonomy" id="169765"/>
    <lineage>
        <taxon>Bacteria</taxon>
        <taxon>Bacillati</taxon>
        <taxon>Actinomycetota</taxon>
        <taxon>Actinomycetes</taxon>
        <taxon>Mycobacteriales</taxon>
        <taxon>Mycobacteriaceae</taxon>
        <taxon>Mycobacterium</taxon>
    </lineage>
</organism>
<evidence type="ECO:0000313" key="2">
    <source>
        <dbReference type="EMBL" id="BBX98772.1"/>
    </source>
</evidence>
<dbReference type="EMBL" id="AP022581">
    <property type="protein sequence ID" value="BBX98772.1"/>
    <property type="molecule type" value="Genomic_DNA"/>
</dbReference>
<evidence type="ECO:0000256" key="1">
    <source>
        <dbReference type="SAM" id="MobiDB-lite"/>
    </source>
</evidence>
<dbReference type="KEGG" id="mlj:MLAC_40660"/>
<feature type="compositionally biased region" description="Basic and acidic residues" evidence="1">
    <location>
        <begin position="1"/>
        <end position="14"/>
    </location>
</feature>
<reference evidence="2 3" key="1">
    <citation type="journal article" date="2019" name="Emerg. Microbes Infect.">
        <title>Comprehensive subspecies identification of 175 nontuberculous mycobacteria species based on 7547 genomic profiles.</title>
        <authorList>
            <person name="Matsumoto Y."/>
            <person name="Kinjo T."/>
            <person name="Motooka D."/>
            <person name="Nabeya D."/>
            <person name="Jung N."/>
            <person name="Uechi K."/>
            <person name="Horii T."/>
            <person name="Iida T."/>
            <person name="Fujita J."/>
            <person name="Nakamura S."/>
        </authorList>
    </citation>
    <scope>NUCLEOTIDE SEQUENCE [LARGE SCALE GENOMIC DNA]</scope>
    <source>
        <strain evidence="2 3">JCM 15657</strain>
    </source>
</reference>
<keyword evidence="3" id="KW-1185">Reference proteome</keyword>
<accession>A0A7I7NQ58</accession>
<name>A0A7I7NQ58_9MYCO</name>
<dbReference type="SUPFAM" id="SSF54427">
    <property type="entry name" value="NTF2-like"/>
    <property type="match status" value="1"/>
</dbReference>
<dbReference type="InterPro" id="IPR032710">
    <property type="entry name" value="NTF2-like_dom_sf"/>
</dbReference>
<evidence type="ECO:0000313" key="3">
    <source>
        <dbReference type="Proteomes" id="UP000466396"/>
    </source>
</evidence>
<sequence length="73" mass="8574">MDHSRDRYGNERGNFRRRGRWRIREAGIDDEPIAESERRYFGPRPVSEHGQGTPGRVSEQSSRVEQGKQMYVP</sequence>
<feature type="region of interest" description="Disordered" evidence="1">
    <location>
        <begin position="1"/>
        <end position="73"/>
    </location>
</feature>
<protein>
    <submittedName>
        <fullName evidence="2">Uncharacterized protein</fullName>
    </submittedName>
</protein>
<proteinExistence type="predicted"/>